<keyword evidence="3" id="KW-1185">Reference proteome</keyword>
<feature type="transmembrane region" description="Helical" evidence="1">
    <location>
        <begin position="108"/>
        <end position="127"/>
    </location>
</feature>
<accession>A0AAW2Z8K0</accession>
<name>A0AAW2Z8K0_9EUKA</name>
<proteinExistence type="predicted"/>
<reference evidence="2 3" key="1">
    <citation type="submission" date="2024-03" db="EMBL/GenBank/DDBJ databases">
        <title>The Acrasis kona genome and developmental transcriptomes reveal deep origins of eukaryotic multicellular pathways.</title>
        <authorList>
            <person name="Sheikh S."/>
            <person name="Fu C.-J."/>
            <person name="Brown M.W."/>
            <person name="Baldauf S.L."/>
        </authorList>
    </citation>
    <scope>NUCLEOTIDE SEQUENCE [LARGE SCALE GENOMIC DNA]</scope>
    <source>
        <strain evidence="2 3">ATCC MYA-3509</strain>
    </source>
</reference>
<feature type="transmembrane region" description="Helical" evidence="1">
    <location>
        <begin position="63"/>
        <end position="88"/>
    </location>
</feature>
<organism evidence="2 3">
    <name type="scientific">Acrasis kona</name>
    <dbReference type="NCBI Taxonomy" id="1008807"/>
    <lineage>
        <taxon>Eukaryota</taxon>
        <taxon>Discoba</taxon>
        <taxon>Heterolobosea</taxon>
        <taxon>Tetramitia</taxon>
        <taxon>Eutetramitia</taxon>
        <taxon>Acrasidae</taxon>
        <taxon>Acrasis</taxon>
    </lineage>
</organism>
<keyword evidence="1" id="KW-1133">Transmembrane helix</keyword>
<feature type="transmembrane region" description="Helical" evidence="1">
    <location>
        <begin position="134"/>
        <end position="154"/>
    </location>
</feature>
<dbReference type="EMBL" id="JAOPGA020001161">
    <property type="protein sequence ID" value="KAL0485740.1"/>
    <property type="molecule type" value="Genomic_DNA"/>
</dbReference>
<evidence type="ECO:0000313" key="2">
    <source>
        <dbReference type="EMBL" id="KAL0485740.1"/>
    </source>
</evidence>
<evidence type="ECO:0000313" key="3">
    <source>
        <dbReference type="Proteomes" id="UP001431209"/>
    </source>
</evidence>
<keyword evidence="1" id="KW-0812">Transmembrane</keyword>
<protein>
    <submittedName>
        <fullName evidence="2">IL10RB</fullName>
    </submittedName>
</protein>
<feature type="transmembrane region" description="Helical" evidence="1">
    <location>
        <begin position="174"/>
        <end position="194"/>
    </location>
</feature>
<dbReference type="AlphaFoldDB" id="A0AAW2Z8K0"/>
<evidence type="ECO:0000256" key="1">
    <source>
        <dbReference type="SAM" id="Phobius"/>
    </source>
</evidence>
<keyword evidence="1" id="KW-0472">Membrane</keyword>
<dbReference type="Proteomes" id="UP001431209">
    <property type="component" value="Unassembled WGS sequence"/>
</dbReference>
<gene>
    <name evidence="2" type="ORF">AKO1_003273</name>
</gene>
<sequence>MVTDKRHSDYENYKYNEIKLTEDHDDSYQDEIYVDDNNTVFSDNGDFEPEPAQKDEQSRQWDVTVVVSAFVVLLCELLIMVFCIFKLVRYSINPKNFTFDVRPAAWSVLGTCIGASFIMIFGACTSIPNIPRRIYILLCYIYTLLMFLCFVVQAVASSVPFFVYEENTLGGSSILFFFVLFSVNIIINIARLIVITTEVDNNKLQSTAVRKMSIV</sequence>
<comment type="caution">
    <text evidence="2">The sequence shown here is derived from an EMBL/GenBank/DDBJ whole genome shotgun (WGS) entry which is preliminary data.</text>
</comment>